<name>A0A9X1Q1X8_STRM4</name>
<sequence>MSLCVDVVVRGANGEFDVLDVPEGCNDSAGFESWRWKVWGSEVVRSLGARYLPLLDGDWMEVPTEELPLLLAEIALLRAHLDMISAALGEHPWAIESRLDNIEAATLRARRLGAHVLIW</sequence>
<keyword evidence="2" id="KW-1185">Reference proteome</keyword>
<evidence type="ECO:0000313" key="2">
    <source>
        <dbReference type="Proteomes" id="UP001139384"/>
    </source>
</evidence>
<accession>A0A9X1Q1X8</accession>
<gene>
    <name evidence="1" type="ORF">L0P92_20780</name>
</gene>
<dbReference type="RefSeq" id="WP_234764297.1">
    <property type="nucleotide sequence ID" value="NZ_JAKEIP010000082.1"/>
</dbReference>
<organism evidence="1 2">
    <name type="scientific">Streptomyces muensis</name>
    <dbReference type="NCBI Taxonomy" id="1077944"/>
    <lineage>
        <taxon>Bacteria</taxon>
        <taxon>Bacillati</taxon>
        <taxon>Actinomycetota</taxon>
        <taxon>Actinomycetes</taxon>
        <taxon>Kitasatosporales</taxon>
        <taxon>Streptomycetaceae</taxon>
        <taxon>Streptomyces</taxon>
    </lineage>
</organism>
<dbReference type="EMBL" id="JAKEIP010000082">
    <property type="protein sequence ID" value="MCF1595983.1"/>
    <property type="molecule type" value="Genomic_DNA"/>
</dbReference>
<proteinExistence type="predicted"/>
<comment type="caution">
    <text evidence="1">The sequence shown here is derived from an EMBL/GenBank/DDBJ whole genome shotgun (WGS) entry which is preliminary data.</text>
</comment>
<dbReference type="Proteomes" id="UP001139384">
    <property type="component" value="Unassembled WGS sequence"/>
</dbReference>
<protein>
    <submittedName>
        <fullName evidence="1">Uncharacterized protein</fullName>
    </submittedName>
</protein>
<evidence type="ECO:0000313" key="1">
    <source>
        <dbReference type="EMBL" id="MCF1595983.1"/>
    </source>
</evidence>
<reference evidence="1" key="1">
    <citation type="submission" date="2022-01" db="EMBL/GenBank/DDBJ databases">
        <title>Draft Genome Sequences of Seven Type Strains of the Genus Streptomyces.</title>
        <authorList>
            <person name="Aziz S."/>
            <person name="Coretto E."/>
            <person name="Chronakova A."/>
            <person name="Sproer C."/>
            <person name="Huber K."/>
            <person name="Nouioui I."/>
            <person name="Gross H."/>
        </authorList>
    </citation>
    <scope>NUCLEOTIDE SEQUENCE</scope>
    <source>
        <strain evidence="1">DSM 103493</strain>
    </source>
</reference>
<dbReference type="AlphaFoldDB" id="A0A9X1Q1X8"/>